<feature type="signal peptide" evidence="1">
    <location>
        <begin position="1"/>
        <end position="22"/>
    </location>
</feature>
<dbReference type="RefSeq" id="WP_274689771.1">
    <property type="nucleotide sequence ID" value="NZ_JAPMOU010000020.1"/>
</dbReference>
<dbReference type="EMBL" id="JAPMOU010000020">
    <property type="protein sequence ID" value="MDE1463434.1"/>
    <property type="molecule type" value="Genomic_DNA"/>
</dbReference>
<feature type="chain" id="PRO_5045525967" description="Secreted protein" evidence="1">
    <location>
        <begin position="23"/>
        <end position="134"/>
    </location>
</feature>
<organism evidence="2 3">
    <name type="scientific">Spartinivicinus poritis</name>
    <dbReference type="NCBI Taxonomy" id="2994640"/>
    <lineage>
        <taxon>Bacteria</taxon>
        <taxon>Pseudomonadati</taxon>
        <taxon>Pseudomonadota</taxon>
        <taxon>Gammaproteobacteria</taxon>
        <taxon>Oceanospirillales</taxon>
        <taxon>Zooshikellaceae</taxon>
        <taxon>Spartinivicinus</taxon>
    </lineage>
</organism>
<gene>
    <name evidence="2" type="ORF">ORQ98_15845</name>
</gene>
<dbReference type="Proteomes" id="UP001528823">
    <property type="component" value="Unassembled WGS sequence"/>
</dbReference>
<comment type="caution">
    <text evidence="2">The sequence shown here is derived from an EMBL/GenBank/DDBJ whole genome shotgun (WGS) entry which is preliminary data.</text>
</comment>
<keyword evidence="1" id="KW-0732">Signal</keyword>
<reference evidence="2 3" key="1">
    <citation type="submission" date="2022-11" db="EMBL/GenBank/DDBJ databases">
        <title>Spartinivicinus poritis sp. nov., isolated from scleractinian coral Porites lutea.</title>
        <authorList>
            <person name="Zhang G."/>
            <person name="Cai L."/>
            <person name="Wei Q."/>
        </authorList>
    </citation>
    <scope>NUCLEOTIDE SEQUENCE [LARGE SCALE GENOMIC DNA]</scope>
    <source>
        <strain evidence="2 3">A2-2</strain>
    </source>
</reference>
<protein>
    <recommendedName>
        <fullName evidence="4">Secreted protein</fullName>
    </recommendedName>
</protein>
<accession>A0ABT5UAN4</accession>
<evidence type="ECO:0000256" key="1">
    <source>
        <dbReference type="SAM" id="SignalP"/>
    </source>
</evidence>
<sequence>MKKKLAAALTALTVVGTGSGYAETTNVFCATSDGSYWEWLVVEGVQVEINGQWGRGTQANGAYFDYFSVSEGSYLLLNQVCKLTFGDDYIAQPADNSADDWFIFLVNKTDGRQYLSDGRYNVTQRNLPTSAFRL</sequence>
<evidence type="ECO:0008006" key="4">
    <source>
        <dbReference type="Google" id="ProtNLM"/>
    </source>
</evidence>
<evidence type="ECO:0000313" key="2">
    <source>
        <dbReference type="EMBL" id="MDE1463434.1"/>
    </source>
</evidence>
<name>A0ABT5UAN4_9GAMM</name>
<evidence type="ECO:0000313" key="3">
    <source>
        <dbReference type="Proteomes" id="UP001528823"/>
    </source>
</evidence>
<proteinExistence type="predicted"/>
<keyword evidence="3" id="KW-1185">Reference proteome</keyword>